<dbReference type="GO" id="GO:0071973">
    <property type="term" value="P:bacterial-type flagellum-dependent cell motility"/>
    <property type="evidence" value="ECO:0007669"/>
    <property type="project" value="TreeGrafter"/>
</dbReference>
<reference evidence="8 9" key="1">
    <citation type="journal article" date="2016" name="Genome Announc.">
        <title>First Complete Genome Sequence of a Subdivision 6 Acidobacterium Strain.</title>
        <authorList>
            <person name="Huang S."/>
            <person name="Vieira S."/>
            <person name="Bunk B."/>
            <person name="Riedel T."/>
            <person name="Sproer C."/>
            <person name="Overmann J."/>
        </authorList>
    </citation>
    <scope>NUCLEOTIDE SEQUENCE [LARGE SCALE GENOMIC DNA]</scope>
    <source>
        <strain evidence="9">DSM 100886 HEG_-6_39</strain>
    </source>
</reference>
<dbReference type="KEGG" id="abac:LuPra_03631"/>
<keyword evidence="8" id="KW-0969">Cilium</keyword>
<dbReference type="AlphaFoldDB" id="A0A143PPP7"/>
<dbReference type="GO" id="GO:0007155">
    <property type="term" value="P:cell adhesion"/>
    <property type="evidence" value="ECO:0007669"/>
    <property type="project" value="InterPro"/>
</dbReference>
<keyword evidence="8" id="KW-0966">Cell projection</keyword>
<keyword evidence="8" id="KW-0282">Flagellum</keyword>
<evidence type="ECO:0000256" key="1">
    <source>
        <dbReference type="ARBA" id="ARBA00009764"/>
    </source>
</evidence>
<evidence type="ECO:0000256" key="4">
    <source>
        <dbReference type="ARBA" id="ARBA00023143"/>
    </source>
</evidence>
<comment type="function">
    <text evidence="5">Required for morphogenesis and for the elongation of the flagellar filament by facilitating polymerization of the flagellin monomers at the tip of growing filament. Forms a capping structure, which prevents flagellin subunits (transported through the central channel of the flagellum) from leaking out without polymerization at the distal end.</text>
</comment>
<evidence type="ECO:0000313" key="9">
    <source>
        <dbReference type="Proteomes" id="UP000076079"/>
    </source>
</evidence>
<dbReference type="GO" id="GO:0005576">
    <property type="term" value="C:extracellular region"/>
    <property type="evidence" value="ECO:0007669"/>
    <property type="project" value="UniProtKB-SubCell"/>
</dbReference>
<feature type="coiled-coil region" evidence="5">
    <location>
        <begin position="385"/>
        <end position="416"/>
    </location>
</feature>
<dbReference type="STRING" id="1855912.LuPra_03631"/>
<dbReference type="PANTHER" id="PTHR30288">
    <property type="entry name" value="FLAGELLAR CAP/ASSEMBLY PROTEIN FLID"/>
    <property type="match status" value="1"/>
</dbReference>
<evidence type="ECO:0000259" key="6">
    <source>
        <dbReference type="Pfam" id="PF02465"/>
    </source>
</evidence>
<evidence type="ECO:0000256" key="5">
    <source>
        <dbReference type="RuleBase" id="RU362066"/>
    </source>
</evidence>
<dbReference type="InterPro" id="IPR010809">
    <property type="entry name" value="FliD_C"/>
</dbReference>
<gene>
    <name evidence="8" type="primary">fliD</name>
    <name evidence="8" type="ORF">LuPra_03631</name>
</gene>
<organism evidence="8 9">
    <name type="scientific">Luteitalea pratensis</name>
    <dbReference type="NCBI Taxonomy" id="1855912"/>
    <lineage>
        <taxon>Bacteria</taxon>
        <taxon>Pseudomonadati</taxon>
        <taxon>Acidobacteriota</taxon>
        <taxon>Vicinamibacteria</taxon>
        <taxon>Vicinamibacterales</taxon>
        <taxon>Vicinamibacteraceae</taxon>
        <taxon>Luteitalea</taxon>
    </lineage>
</organism>
<sequence>MGSPITFSGFNNIDFNGILEALSAQERQPVVQLETQQAQLQKQRTAFGTLATRLGAVESAARDLASATAFTGTAATSSNETIAKVSAGNGAPTGSYSLVVGALAKAQVTATNGTTPDADTTVVANAGSLTIGGVSVTVAGAVTMNGLAEAINGTANIGVTASVVRSGSTYQLVLTGKGTGASESFAVSNALTGGSGVSFAATNAQAAQDASFTLNNVAVNSSSNTIEGAIPGTTLTLQQESTTPVTIMITADLASVEELVRKFTSAYNDLNSFLETQAKAYANKERDNIGGDPLVRQLRNTLSRVAGGELATGDTYTSLAQVGLSFNRTGQLEFRPADLKAALSTDRNSVVALFQGGSGFDGAFDKVKTAIGNYTASGGLIPTAQTRLDHQLSKIADRIEELERRLAIRKEAMQKEFIATDLAIAQLNASMGQVGSLGAKLF</sequence>
<evidence type="ECO:0000259" key="7">
    <source>
        <dbReference type="Pfam" id="PF07195"/>
    </source>
</evidence>
<keyword evidence="9" id="KW-1185">Reference proteome</keyword>
<keyword evidence="5" id="KW-0964">Secreted</keyword>
<evidence type="ECO:0000256" key="2">
    <source>
        <dbReference type="ARBA" id="ARBA00011255"/>
    </source>
</evidence>
<evidence type="ECO:0000256" key="3">
    <source>
        <dbReference type="ARBA" id="ARBA00023054"/>
    </source>
</evidence>
<comment type="subunit">
    <text evidence="2 5">Homopentamer.</text>
</comment>
<dbReference type="GO" id="GO:0009421">
    <property type="term" value="C:bacterial-type flagellum filament cap"/>
    <property type="evidence" value="ECO:0007669"/>
    <property type="project" value="InterPro"/>
</dbReference>
<dbReference type="InterPro" id="IPR003481">
    <property type="entry name" value="FliD_N"/>
</dbReference>
<accession>A0A143PPP7</accession>
<comment type="subcellular location">
    <subcellularLocation>
        <location evidence="5">Secreted</location>
    </subcellularLocation>
    <subcellularLocation>
        <location evidence="5">Bacterial flagellum</location>
    </subcellularLocation>
</comment>
<dbReference type="InterPro" id="IPR040026">
    <property type="entry name" value="FliD"/>
</dbReference>
<name>A0A143PPP7_LUTPR</name>
<dbReference type="PANTHER" id="PTHR30288:SF0">
    <property type="entry name" value="FLAGELLAR HOOK-ASSOCIATED PROTEIN 2"/>
    <property type="match status" value="1"/>
</dbReference>
<dbReference type="GO" id="GO:0009424">
    <property type="term" value="C:bacterial-type flagellum hook"/>
    <property type="evidence" value="ECO:0007669"/>
    <property type="project" value="UniProtKB-UniRule"/>
</dbReference>
<dbReference type="Pfam" id="PF07195">
    <property type="entry name" value="FliD_C"/>
    <property type="match status" value="1"/>
</dbReference>
<protein>
    <recommendedName>
        <fullName evidence="5">Flagellar hook-associated protein 2</fullName>
        <shortName evidence="5">HAP2</shortName>
    </recommendedName>
    <alternativeName>
        <fullName evidence="5">Flagellar cap protein</fullName>
    </alternativeName>
</protein>
<comment type="similarity">
    <text evidence="1 5">Belongs to the FliD family.</text>
</comment>
<dbReference type="EMBL" id="CP015136">
    <property type="protein sequence ID" value="AMY10401.1"/>
    <property type="molecule type" value="Genomic_DNA"/>
</dbReference>
<feature type="domain" description="Flagellar hook-associated protein 2 C-terminal" evidence="7">
    <location>
        <begin position="207"/>
        <end position="429"/>
    </location>
</feature>
<keyword evidence="3 5" id="KW-0175">Coiled coil</keyword>
<proteinExistence type="inferred from homology"/>
<feature type="domain" description="Flagellar hook-associated protein 2 N-terminal" evidence="6">
    <location>
        <begin position="12"/>
        <end position="107"/>
    </location>
</feature>
<reference evidence="9" key="2">
    <citation type="submission" date="2016-04" db="EMBL/GenBank/DDBJ databases">
        <title>First Complete Genome Sequence of a Subdivision 6 Acidobacterium.</title>
        <authorList>
            <person name="Huang S."/>
            <person name="Vieira S."/>
            <person name="Bunk B."/>
            <person name="Riedel T."/>
            <person name="Sproeer C."/>
            <person name="Overmann J."/>
        </authorList>
    </citation>
    <scope>NUCLEOTIDE SEQUENCE [LARGE SCALE GENOMIC DNA]</scope>
    <source>
        <strain evidence="9">DSM 100886 HEG_-6_39</strain>
    </source>
</reference>
<dbReference type="Pfam" id="PF02465">
    <property type="entry name" value="FliD_N"/>
    <property type="match status" value="1"/>
</dbReference>
<keyword evidence="4 5" id="KW-0975">Bacterial flagellum</keyword>
<dbReference type="Proteomes" id="UP000076079">
    <property type="component" value="Chromosome"/>
</dbReference>
<evidence type="ECO:0000313" key="8">
    <source>
        <dbReference type="EMBL" id="AMY10401.1"/>
    </source>
</evidence>